<feature type="compositionally biased region" description="Polar residues" evidence="1">
    <location>
        <begin position="329"/>
        <end position="370"/>
    </location>
</feature>
<protein>
    <submittedName>
        <fullName evidence="3">Equatorin</fullName>
    </submittedName>
</protein>
<dbReference type="PANTHER" id="PTHR10773">
    <property type="entry name" value="DNA-DIRECTED RNA POLYMERASES I, II, AND III SUBUNIT RPABC2"/>
    <property type="match status" value="1"/>
</dbReference>
<name>A0AAE1LL72_9NEOP</name>
<dbReference type="AlphaFoldDB" id="A0AAE1LL72"/>
<feature type="domain" description="DUF7869" evidence="2">
    <location>
        <begin position="819"/>
        <end position="958"/>
    </location>
</feature>
<gene>
    <name evidence="3" type="ORF">KUF71_011642</name>
</gene>
<feature type="compositionally biased region" description="Basic and acidic residues" evidence="1">
    <location>
        <begin position="14"/>
        <end position="25"/>
    </location>
</feature>
<evidence type="ECO:0000313" key="4">
    <source>
        <dbReference type="Proteomes" id="UP001219518"/>
    </source>
</evidence>
<feature type="compositionally biased region" description="Low complexity" evidence="1">
    <location>
        <begin position="147"/>
        <end position="159"/>
    </location>
</feature>
<dbReference type="InterPro" id="IPR057191">
    <property type="entry name" value="DUF7869"/>
</dbReference>
<feature type="region of interest" description="Disordered" evidence="1">
    <location>
        <begin position="143"/>
        <end position="172"/>
    </location>
</feature>
<feature type="region of interest" description="Disordered" evidence="1">
    <location>
        <begin position="205"/>
        <end position="225"/>
    </location>
</feature>
<sequence>MKSEKIDCAYDKENKHERWENDKTDVQSNVGSAELSTFSPSEAALLGISEDVLNKQPSTPSKNALCEAWLLQQNLSDYVPAKISPKHPPVKRLVDYSPCTTETSNTTKTTGQLSVRQGVMTVMADEYKNLPVRKRRLLDNLATVSNNSEGESASQQGSEEGNEKGEKSIKPQPVKGFTSLVFLKNTIVNSAPCVTPPALPKVSRKENTVISPSSELTAPVTSKAQTKPRFVNPVREPKTPTTASARQQIISNVRSCFSKPNATTTSTEHKKTRDRAAKRRCADKLVQGDGDSEDELFVLEGCDEDSDPSFAPEKEKNGINSDTEDSHSSTDMSENETVVKSTCKKTASATPSVSRQVSDIVSRTPSQIPTLNRKEKEPKTPTTASVRQPNTSNVSSCSSQPNATAESTEMKKKRDQAAKKHCADKPVQSDNDSEEDLSEYEGCNEDYDPSFAPENEKNGNNITENEASQNSNSDASENESGTDGENTPVKKTKKKIKEERQRNRNLGLEYKTWDGKTVRARKRKDVHKCVRICCDTIISPEIGDELFKEYWGMGSYERRVAYVCARLEVNPTERSRKRDLDSNRSKQVSYKYFFHIDGQRHQVCKETFLGTLDETDTFIRKCCAKLKETRSSIPPKERRGNVTPKHSHTDELKSKIKSHISSYPAYVSHYCRKQTKQKYLSSSLNVRTMVSQFNEENADSGINVSYSAYWRIFKSMKLKFKSPASDTCAKCDEFKSKIKFAKSEEEKSTLTEQHELHLRKAEAAYNLKRKFKQLAKEDKSVRCLIFDLEQVFPTPNVTCGKAYYLRQLSTYNLTIVDTTTNKTFNYMWHEGEAPRGACEIASCLFKHIMDEIPEEVRHIYLFSDCCSGQNRNSIVAAMLLAVMETHATVKKIDHIFLVPGHTRMECDAKHSRIEHQKAKSGLISVPSQWYEVVRNFGPSYKVIEMANSFINFPELLQKNGPLIMRDRLEDNTKMYWTKSHWFQYNYNTAGIIKVRSSFAMDSEMSEYNMIRGNGKQRKLPPNWFCSLNPKPPGNKISQVKMNDLKTLLPYIPEVHHEFYNSLKVDSTIQLDTDPDLPSENEDTPD</sequence>
<feature type="region of interest" description="Disordered" evidence="1">
    <location>
        <begin position="251"/>
        <end position="277"/>
    </location>
</feature>
<feature type="region of interest" description="Disordered" evidence="1">
    <location>
        <begin position="300"/>
        <end position="502"/>
    </location>
</feature>
<reference evidence="3" key="1">
    <citation type="submission" date="2021-07" db="EMBL/GenBank/DDBJ databases">
        <authorList>
            <person name="Catto M.A."/>
            <person name="Jacobson A."/>
            <person name="Kennedy G."/>
            <person name="Labadie P."/>
            <person name="Hunt B.G."/>
            <person name="Srinivasan R."/>
        </authorList>
    </citation>
    <scope>NUCLEOTIDE SEQUENCE</scope>
    <source>
        <strain evidence="3">PL_HMW_Pooled</strain>
        <tissue evidence="3">Head</tissue>
    </source>
</reference>
<accession>A0AAE1LL72</accession>
<comment type="caution">
    <text evidence="3">The sequence shown here is derived from an EMBL/GenBank/DDBJ whole genome shotgun (WGS) entry which is preliminary data.</text>
</comment>
<feature type="compositionally biased region" description="Acidic residues" evidence="1">
    <location>
        <begin position="431"/>
        <end position="448"/>
    </location>
</feature>
<feature type="compositionally biased region" description="Polar residues" evidence="1">
    <location>
        <begin position="251"/>
        <end position="266"/>
    </location>
</feature>
<feature type="region of interest" description="Disordered" evidence="1">
    <location>
        <begin position="14"/>
        <end position="35"/>
    </location>
</feature>
<feature type="compositionally biased region" description="Polar residues" evidence="1">
    <location>
        <begin position="380"/>
        <end position="407"/>
    </location>
</feature>
<evidence type="ECO:0000259" key="2">
    <source>
        <dbReference type="Pfam" id="PF25273"/>
    </source>
</evidence>
<dbReference type="PANTHER" id="PTHR10773:SF19">
    <property type="match status" value="1"/>
</dbReference>
<feature type="compositionally biased region" description="Basic and acidic residues" evidence="1">
    <location>
        <begin position="267"/>
        <end position="277"/>
    </location>
</feature>
<dbReference type="EMBL" id="JAHWGI010001069">
    <property type="protein sequence ID" value="KAK3922147.1"/>
    <property type="molecule type" value="Genomic_DNA"/>
</dbReference>
<organism evidence="3 4">
    <name type="scientific">Frankliniella fusca</name>
    <dbReference type="NCBI Taxonomy" id="407009"/>
    <lineage>
        <taxon>Eukaryota</taxon>
        <taxon>Metazoa</taxon>
        <taxon>Ecdysozoa</taxon>
        <taxon>Arthropoda</taxon>
        <taxon>Hexapoda</taxon>
        <taxon>Insecta</taxon>
        <taxon>Pterygota</taxon>
        <taxon>Neoptera</taxon>
        <taxon>Paraneoptera</taxon>
        <taxon>Thysanoptera</taxon>
        <taxon>Terebrantia</taxon>
        <taxon>Thripoidea</taxon>
        <taxon>Thripidae</taxon>
        <taxon>Frankliniella</taxon>
    </lineage>
</organism>
<evidence type="ECO:0000313" key="3">
    <source>
        <dbReference type="EMBL" id="KAK3922147.1"/>
    </source>
</evidence>
<dbReference type="Proteomes" id="UP001219518">
    <property type="component" value="Unassembled WGS sequence"/>
</dbReference>
<dbReference type="Pfam" id="PF25273">
    <property type="entry name" value="DUF7869"/>
    <property type="match status" value="1"/>
</dbReference>
<feature type="compositionally biased region" description="Polar residues" evidence="1">
    <location>
        <begin position="458"/>
        <end position="475"/>
    </location>
</feature>
<proteinExistence type="predicted"/>
<feature type="compositionally biased region" description="Polar residues" evidence="1">
    <location>
        <begin position="26"/>
        <end position="35"/>
    </location>
</feature>
<feature type="region of interest" description="Disordered" evidence="1">
    <location>
        <begin position="633"/>
        <end position="654"/>
    </location>
</feature>
<feature type="compositionally biased region" description="Polar residues" evidence="1">
    <location>
        <begin position="208"/>
        <end position="225"/>
    </location>
</feature>
<reference evidence="3" key="2">
    <citation type="journal article" date="2023" name="BMC Genomics">
        <title>Pest status, molecular evolution, and epigenetic factors derived from the genome assembly of Frankliniella fusca, a thysanopteran phytovirus vector.</title>
        <authorList>
            <person name="Catto M.A."/>
            <person name="Labadie P.E."/>
            <person name="Jacobson A.L."/>
            <person name="Kennedy G.G."/>
            <person name="Srinivasan R."/>
            <person name="Hunt B.G."/>
        </authorList>
    </citation>
    <scope>NUCLEOTIDE SEQUENCE</scope>
    <source>
        <strain evidence="3">PL_HMW_Pooled</strain>
    </source>
</reference>
<feature type="compositionally biased region" description="Basic and acidic residues" evidence="1">
    <location>
        <begin position="408"/>
        <end position="424"/>
    </location>
</feature>
<evidence type="ECO:0000256" key="1">
    <source>
        <dbReference type="SAM" id="MobiDB-lite"/>
    </source>
</evidence>
<keyword evidence="4" id="KW-1185">Reference proteome</keyword>